<dbReference type="STRING" id="931089.CDES_10470"/>
<evidence type="ECO:0000313" key="2">
    <source>
        <dbReference type="EMBL" id="ALC06470.1"/>
    </source>
</evidence>
<proteinExistence type="predicted"/>
<gene>
    <name evidence="2" type="ORF">CDES_10470</name>
</gene>
<dbReference type="RefSeq" id="WP_053545404.1">
    <property type="nucleotide sequence ID" value="NZ_CP009220.1"/>
</dbReference>
<evidence type="ECO:0000313" key="3">
    <source>
        <dbReference type="Proteomes" id="UP000068067"/>
    </source>
</evidence>
<feature type="signal peptide" evidence="1">
    <location>
        <begin position="1"/>
        <end position="27"/>
    </location>
</feature>
<sequence>MKLRTIPALLAVALLAGCSGESTDEQAAVTPTESIEVTTSATPVFEPQQVEPITAPSGETTVEDPGLNVEFIFQGTGYGTNGGSIIYVAVKNLNDAPLPADAIDPPTLKIDDYNGSQTDIESLSGDDNIPLDLPLGSGATTNLQYAFNTSNGSLWSAEFQIGNVIYSGNLNNLN</sequence>
<name>A0A0M4CZ45_9CORY</name>
<reference evidence="2 3" key="1">
    <citation type="submission" date="2014-08" db="EMBL/GenBank/DDBJ databases">
        <title>Complete genome sequence of Corynebacterium deserti GIMN1.010 (=DSM 45689), isolated from desert sand in western China.</title>
        <authorList>
            <person name="Ruckert C."/>
            <person name="Albersmeier A."/>
            <person name="Kalinowski J."/>
        </authorList>
    </citation>
    <scope>NUCLEOTIDE SEQUENCE [LARGE SCALE GENOMIC DNA]</scope>
    <source>
        <strain evidence="2 3">GIMN1.010</strain>
    </source>
</reference>
<evidence type="ECO:0008006" key="4">
    <source>
        <dbReference type="Google" id="ProtNLM"/>
    </source>
</evidence>
<dbReference type="AlphaFoldDB" id="A0A0M4CZ45"/>
<feature type="chain" id="PRO_5005791697" description="Secreted protein" evidence="1">
    <location>
        <begin position="28"/>
        <end position="174"/>
    </location>
</feature>
<evidence type="ECO:0000256" key="1">
    <source>
        <dbReference type="SAM" id="SignalP"/>
    </source>
</evidence>
<dbReference type="PATRIC" id="fig|931089.4.peg.2117"/>
<organism evidence="2 3">
    <name type="scientific">Corynebacterium deserti GIMN1.010</name>
    <dbReference type="NCBI Taxonomy" id="931089"/>
    <lineage>
        <taxon>Bacteria</taxon>
        <taxon>Bacillati</taxon>
        <taxon>Actinomycetota</taxon>
        <taxon>Actinomycetes</taxon>
        <taxon>Mycobacteriales</taxon>
        <taxon>Corynebacteriaceae</taxon>
        <taxon>Corynebacterium</taxon>
    </lineage>
</organism>
<accession>A0A0M4CZ45</accession>
<dbReference type="OrthoDB" id="4419866at2"/>
<dbReference type="PROSITE" id="PS51257">
    <property type="entry name" value="PROKAR_LIPOPROTEIN"/>
    <property type="match status" value="1"/>
</dbReference>
<dbReference type="KEGG" id="cdx:CDES_10470"/>
<dbReference type="Proteomes" id="UP000068067">
    <property type="component" value="Chromosome"/>
</dbReference>
<protein>
    <recommendedName>
        <fullName evidence="4">Secreted protein</fullName>
    </recommendedName>
</protein>
<keyword evidence="3" id="KW-1185">Reference proteome</keyword>
<dbReference type="EMBL" id="CP009220">
    <property type="protein sequence ID" value="ALC06470.1"/>
    <property type="molecule type" value="Genomic_DNA"/>
</dbReference>
<keyword evidence="1" id="KW-0732">Signal</keyword>